<dbReference type="OrthoDB" id="1907587at2759"/>
<reference evidence="2 3" key="1">
    <citation type="submission" date="2020-02" db="EMBL/GenBank/DDBJ databases">
        <authorList>
            <person name="Ma Q."/>
            <person name="Huang Y."/>
            <person name="Song X."/>
            <person name="Pei D."/>
        </authorList>
    </citation>
    <scope>NUCLEOTIDE SEQUENCE [LARGE SCALE GENOMIC DNA]</scope>
    <source>
        <strain evidence="2">Sxm20200214</strain>
        <tissue evidence="2">Leaf</tissue>
    </source>
</reference>
<organism evidence="2 3">
    <name type="scientific">Brassica carinata</name>
    <name type="common">Ethiopian mustard</name>
    <name type="synonym">Abyssinian cabbage</name>
    <dbReference type="NCBI Taxonomy" id="52824"/>
    <lineage>
        <taxon>Eukaryota</taxon>
        <taxon>Viridiplantae</taxon>
        <taxon>Streptophyta</taxon>
        <taxon>Embryophyta</taxon>
        <taxon>Tracheophyta</taxon>
        <taxon>Spermatophyta</taxon>
        <taxon>Magnoliopsida</taxon>
        <taxon>eudicotyledons</taxon>
        <taxon>Gunneridae</taxon>
        <taxon>Pentapetalae</taxon>
        <taxon>rosids</taxon>
        <taxon>malvids</taxon>
        <taxon>Brassicales</taxon>
        <taxon>Brassicaceae</taxon>
        <taxon>Brassiceae</taxon>
        <taxon>Brassica</taxon>
    </lineage>
</organism>
<protein>
    <submittedName>
        <fullName evidence="2">Uncharacterized protein</fullName>
    </submittedName>
</protein>
<feature type="transmembrane region" description="Helical" evidence="1">
    <location>
        <begin position="74"/>
        <end position="93"/>
    </location>
</feature>
<name>A0A8X7VAH6_BRACI</name>
<evidence type="ECO:0000313" key="3">
    <source>
        <dbReference type="Proteomes" id="UP000886595"/>
    </source>
</evidence>
<keyword evidence="1" id="KW-0472">Membrane</keyword>
<dbReference type="Proteomes" id="UP000886595">
    <property type="component" value="Unassembled WGS sequence"/>
</dbReference>
<gene>
    <name evidence="2" type="ORF">Bca52824_027449</name>
</gene>
<dbReference type="AlphaFoldDB" id="A0A8X7VAH6"/>
<sequence length="131" mass="15321">MSDGLLHLFHFPLYILYLYIHRTSNETESLFFFIYSSPLPPPCACRMPFTVLAKPHSLPLNIAAQKLRRFNSIILLRLTSFYFSLASAVFMLTNSHGSGSPHWYDFDAFKFDFSFHLLPKFKKRIKSEFCN</sequence>
<comment type="caution">
    <text evidence="2">The sequence shown here is derived from an EMBL/GenBank/DDBJ whole genome shotgun (WGS) entry which is preliminary data.</text>
</comment>
<accession>A0A8X7VAH6</accession>
<evidence type="ECO:0000256" key="1">
    <source>
        <dbReference type="SAM" id="Phobius"/>
    </source>
</evidence>
<dbReference type="EMBL" id="JAAMPC010000006">
    <property type="protein sequence ID" value="KAG2307701.1"/>
    <property type="molecule type" value="Genomic_DNA"/>
</dbReference>
<proteinExistence type="predicted"/>
<keyword evidence="1" id="KW-0812">Transmembrane</keyword>
<evidence type="ECO:0000313" key="2">
    <source>
        <dbReference type="EMBL" id="KAG2307701.1"/>
    </source>
</evidence>
<keyword evidence="1" id="KW-1133">Transmembrane helix</keyword>
<keyword evidence="3" id="KW-1185">Reference proteome</keyword>